<dbReference type="Gene3D" id="3.40.50.720">
    <property type="entry name" value="NAD(P)-binding Rossmann-like Domain"/>
    <property type="match status" value="1"/>
</dbReference>
<evidence type="ECO:0000313" key="7">
    <source>
        <dbReference type="EMBL" id="GAX75885.1"/>
    </source>
</evidence>
<protein>
    <recommendedName>
        <fullName evidence="3">2,4-dienoyl-CoA reductase [(3E)-enoyl-CoA-producing]</fullName>
        <ecNumber evidence="3">1.3.1.124</ecNumber>
    </recommendedName>
</protein>
<evidence type="ECO:0000256" key="6">
    <source>
        <dbReference type="SAM" id="MobiDB-lite"/>
    </source>
</evidence>
<dbReference type="OrthoDB" id="1393670at2759"/>
<reference evidence="7 8" key="1">
    <citation type="submission" date="2017-08" db="EMBL/GenBank/DDBJ databases">
        <title>Acidophilic green algal genome provides insights into adaptation to an acidic environment.</title>
        <authorList>
            <person name="Hirooka S."/>
            <person name="Hirose Y."/>
            <person name="Kanesaki Y."/>
            <person name="Higuchi S."/>
            <person name="Fujiwara T."/>
            <person name="Onuma R."/>
            <person name="Era A."/>
            <person name="Ohbayashi R."/>
            <person name="Uzuka A."/>
            <person name="Nozaki H."/>
            <person name="Yoshikawa H."/>
            <person name="Miyagishima S.Y."/>
        </authorList>
    </citation>
    <scope>NUCLEOTIDE SEQUENCE [LARGE SCALE GENOMIC DNA]</scope>
    <source>
        <strain evidence="7 8">NIES-2499</strain>
    </source>
</reference>
<dbReference type="Pfam" id="PF13561">
    <property type="entry name" value="adh_short_C2"/>
    <property type="match status" value="1"/>
</dbReference>
<dbReference type="GO" id="GO:0008670">
    <property type="term" value="F:2,4-dienoyl-CoA reductase (NADPH) activity"/>
    <property type="evidence" value="ECO:0007669"/>
    <property type="project" value="InterPro"/>
</dbReference>
<comment type="catalytic activity">
    <reaction evidence="4">
        <text>a (2E,4E)-dienoyl-CoA + NADPH + H(+) = a 4,5-saturated-(3E)-enoyl-CoA + NADP(+)</text>
        <dbReference type="Rhea" id="RHEA:45912"/>
        <dbReference type="ChEBI" id="CHEBI:15378"/>
        <dbReference type="ChEBI" id="CHEBI:57783"/>
        <dbReference type="ChEBI" id="CHEBI:58349"/>
        <dbReference type="ChEBI" id="CHEBI:85101"/>
        <dbReference type="ChEBI" id="CHEBI:85493"/>
        <dbReference type="EC" id="1.3.1.124"/>
    </reaction>
</comment>
<feature type="compositionally biased region" description="Polar residues" evidence="6">
    <location>
        <begin position="412"/>
        <end position="429"/>
    </location>
</feature>
<dbReference type="InterPro" id="IPR036291">
    <property type="entry name" value="NAD(P)-bd_dom_sf"/>
</dbReference>
<evidence type="ECO:0000256" key="1">
    <source>
        <dbReference type="ARBA" id="ARBA00022857"/>
    </source>
</evidence>
<evidence type="ECO:0000313" key="8">
    <source>
        <dbReference type="Proteomes" id="UP000232323"/>
    </source>
</evidence>
<feature type="region of interest" description="Disordered" evidence="6">
    <location>
        <begin position="412"/>
        <end position="462"/>
    </location>
</feature>
<dbReference type="SMART" id="SM00726">
    <property type="entry name" value="UIM"/>
    <property type="match status" value="2"/>
</dbReference>
<dbReference type="PANTHER" id="PTHR43296:SF2">
    <property type="entry name" value="PEROXISOMAL 2,4-DIENOYL-COA REDUCTASE [(3E)-ENOYL-COA-PRODUCING]"/>
    <property type="match status" value="1"/>
</dbReference>
<dbReference type="STRING" id="1157962.A0A250WYM4"/>
<dbReference type="PANTHER" id="PTHR43296">
    <property type="entry name" value="PEROXISOMAL 2,4-DIENOYL-COA REDUCTASE"/>
    <property type="match status" value="1"/>
</dbReference>
<dbReference type="InterPro" id="IPR002347">
    <property type="entry name" value="SDR_fam"/>
</dbReference>
<dbReference type="CDD" id="cd05369">
    <property type="entry name" value="TER_DECR_SDR_a"/>
    <property type="match status" value="1"/>
</dbReference>
<dbReference type="GO" id="GO:0009062">
    <property type="term" value="P:fatty acid catabolic process"/>
    <property type="evidence" value="ECO:0007669"/>
    <property type="project" value="InterPro"/>
</dbReference>
<dbReference type="EC" id="1.3.1.124" evidence="3"/>
<dbReference type="SUPFAM" id="SSF51735">
    <property type="entry name" value="NAD(P)-binding Rossmann-fold domains"/>
    <property type="match status" value="1"/>
</dbReference>
<proteinExistence type="predicted"/>
<dbReference type="InterPro" id="IPR003903">
    <property type="entry name" value="UIM_dom"/>
</dbReference>
<comment type="caution">
    <text evidence="7">The sequence shown here is derived from an EMBL/GenBank/DDBJ whole genome shotgun (WGS) entry which is preliminary data.</text>
</comment>
<dbReference type="Proteomes" id="UP000232323">
    <property type="component" value="Unassembled WGS sequence"/>
</dbReference>
<dbReference type="AlphaFoldDB" id="A0A250WYM4"/>
<comment type="catalytic activity">
    <reaction evidence="5">
        <text>a (2E,4Z)-dienoyl-CoA + NADPH + H(+) = a 4,5-saturated-(3E)-enoyl-CoA + NADP(+)</text>
        <dbReference type="Rhea" id="RHEA:61892"/>
        <dbReference type="ChEBI" id="CHEBI:15378"/>
        <dbReference type="ChEBI" id="CHEBI:57783"/>
        <dbReference type="ChEBI" id="CHEBI:58349"/>
        <dbReference type="ChEBI" id="CHEBI:85099"/>
        <dbReference type="ChEBI" id="CHEBI:85493"/>
        <dbReference type="EC" id="1.3.1.124"/>
    </reaction>
</comment>
<keyword evidence="1" id="KW-0521">NADP</keyword>
<keyword evidence="8" id="KW-1185">Reference proteome</keyword>
<evidence type="ECO:0000256" key="2">
    <source>
        <dbReference type="ARBA" id="ARBA00023002"/>
    </source>
</evidence>
<sequence>MGKENIQSPFKTDTLTQKVALVTGGSSGIGLEIARQLGLHGAIVYITGRRKEVLDVACTDLQACGITACGLQGDVREQASCDRWLSEVESKHSKLDVLVNCAAGNFLVTAEELSQNGFRTVMEIDTVGTFTMCKSAFSLLKQSSSPCIINISATLQYGATWYQVHASAAKAAVDSITRTLALEWGQFGIRVNGVAPGPIEGTAGMTKLGPGDSKDLIVSSIPMGRMGKKWDIGMACVFLSSSAASFISGDTLVVDGANWMWKPPVVPRSVVSKVSRGVEAKITAPGRREMAKTCTVIDLTDVSTEDQELQEALELSFQESQAWAAGDVSYRRAESSADTDFEDQLAMAVAASLETAARDAQTFSSPSGRKHALESLAWDPTPSQLPLEKDLDARLLAVAESELLFLNPVHSSASNSLPKRMKQQASHVSLTEMAGESGSYAFQSKGPTSSHAHAEQHTECSTDTAETFIASYSGTAGPLDQEGSVVKNDEASGLICHHTEEDLEGSLGKRPQLLRSFLRNQKVFWRDGNSVRVAKIESVDHRSAPALHSLEVLYQDLDDHHQEATSSDSTTVHCTAHDLFIYLEAGERVWYPRRLPAEHDRADRGIDFSSHRVSKSRSIVQNAVGQFRGPEKGISTCGSSHVKGLAVSDLDLICEEHSLEAEPVLTEMASGDPCNVEYGVEGERLGMTVWEEAVVVHCDLFHLEPKVVLRSLEPCEMADGASDFEACLGDVEQRSPMGCSSGSLPDLWDVKEEEPCLVMTVYSPQLTE</sequence>
<dbReference type="InterPro" id="IPR045017">
    <property type="entry name" value="DECR2-like"/>
</dbReference>
<accession>A0A250WYM4</accession>
<organism evidence="7 8">
    <name type="scientific">Chlamydomonas eustigma</name>
    <dbReference type="NCBI Taxonomy" id="1157962"/>
    <lineage>
        <taxon>Eukaryota</taxon>
        <taxon>Viridiplantae</taxon>
        <taxon>Chlorophyta</taxon>
        <taxon>core chlorophytes</taxon>
        <taxon>Chlorophyceae</taxon>
        <taxon>CS clade</taxon>
        <taxon>Chlamydomonadales</taxon>
        <taxon>Chlamydomonadaceae</taxon>
        <taxon>Chlamydomonas</taxon>
    </lineage>
</organism>
<dbReference type="EMBL" id="BEGY01000014">
    <property type="protein sequence ID" value="GAX75885.1"/>
    <property type="molecule type" value="Genomic_DNA"/>
</dbReference>
<gene>
    <name evidence="7" type="ORF">CEUSTIGMA_g3328.t1</name>
</gene>
<evidence type="ECO:0000256" key="3">
    <source>
        <dbReference type="ARBA" id="ARBA00026117"/>
    </source>
</evidence>
<keyword evidence="2" id="KW-0560">Oxidoreductase</keyword>
<evidence type="ECO:0000256" key="5">
    <source>
        <dbReference type="ARBA" id="ARBA00048340"/>
    </source>
</evidence>
<feature type="compositionally biased region" description="Polar residues" evidence="6">
    <location>
        <begin position="440"/>
        <end position="451"/>
    </location>
</feature>
<dbReference type="FunFam" id="3.40.50.720:FF:000084">
    <property type="entry name" value="Short-chain dehydrogenase reductase"/>
    <property type="match status" value="1"/>
</dbReference>
<name>A0A250WYM4_9CHLO</name>
<dbReference type="PRINTS" id="PR00081">
    <property type="entry name" value="GDHRDH"/>
</dbReference>
<dbReference type="GO" id="GO:0005777">
    <property type="term" value="C:peroxisome"/>
    <property type="evidence" value="ECO:0007669"/>
    <property type="project" value="TreeGrafter"/>
</dbReference>
<evidence type="ECO:0000256" key="4">
    <source>
        <dbReference type="ARBA" id="ARBA00048009"/>
    </source>
</evidence>